<dbReference type="Proteomes" id="UP000800092">
    <property type="component" value="Unassembled WGS sequence"/>
</dbReference>
<keyword evidence="8" id="KW-0862">Zinc</keyword>
<dbReference type="Gene3D" id="3.50.7.10">
    <property type="entry name" value="GroEL"/>
    <property type="match status" value="1"/>
</dbReference>
<feature type="region of interest" description="Disordered" evidence="14">
    <location>
        <begin position="1675"/>
        <end position="1728"/>
    </location>
</feature>
<feature type="region of interest" description="Disordered" evidence="14">
    <location>
        <begin position="668"/>
        <end position="699"/>
    </location>
</feature>
<feature type="coiled-coil region" evidence="13">
    <location>
        <begin position="1539"/>
        <end position="1566"/>
    </location>
</feature>
<feature type="region of interest" description="Disordered" evidence="14">
    <location>
        <begin position="1974"/>
        <end position="2058"/>
    </location>
</feature>
<gene>
    <name evidence="17" type="ORF">EV356DRAFT_566429</name>
</gene>
<feature type="compositionally biased region" description="Basic residues" evidence="14">
    <location>
        <begin position="1942"/>
        <end position="1952"/>
    </location>
</feature>
<dbReference type="CDD" id="cd03334">
    <property type="entry name" value="Fab1_TCP"/>
    <property type="match status" value="1"/>
</dbReference>
<keyword evidence="4" id="KW-0479">Metal-binding</keyword>
<evidence type="ECO:0000313" key="18">
    <source>
        <dbReference type="Proteomes" id="UP000800092"/>
    </source>
</evidence>
<feature type="domain" description="PIPK" evidence="16">
    <location>
        <begin position="2199"/>
        <end position="2513"/>
    </location>
</feature>
<evidence type="ECO:0000256" key="2">
    <source>
        <dbReference type="ARBA" id="ARBA00012009"/>
    </source>
</evidence>
<feature type="compositionally biased region" description="Basic and acidic residues" evidence="14">
    <location>
        <begin position="628"/>
        <end position="646"/>
    </location>
</feature>
<feature type="region of interest" description="Disordered" evidence="14">
    <location>
        <begin position="732"/>
        <end position="774"/>
    </location>
</feature>
<feature type="compositionally biased region" description="Low complexity" evidence="14">
    <location>
        <begin position="1872"/>
        <end position="1882"/>
    </location>
</feature>
<dbReference type="InterPro" id="IPR000306">
    <property type="entry name" value="Znf_FYVE"/>
</dbReference>
<dbReference type="PANTHER" id="PTHR45748">
    <property type="entry name" value="1-PHOSPHATIDYLINOSITOL 3-PHOSPHATE 5-KINASE-RELATED"/>
    <property type="match status" value="1"/>
</dbReference>
<feature type="compositionally biased region" description="Low complexity" evidence="14">
    <location>
        <begin position="253"/>
        <end position="263"/>
    </location>
</feature>
<dbReference type="Gene3D" id="3.30.810.10">
    <property type="entry name" value="2-Layer Sandwich"/>
    <property type="match status" value="1"/>
</dbReference>
<feature type="compositionally biased region" description="Basic and acidic residues" evidence="14">
    <location>
        <begin position="1649"/>
        <end position="1660"/>
    </location>
</feature>
<evidence type="ECO:0000256" key="10">
    <source>
        <dbReference type="ARBA" id="ARBA00075294"/>
    </source>
</evidence>
<feature type="region of interest" description="Disordered" evidence="14">
    <location>
        <begin position="109"/>
        <end position="175"/>
    </location>
</feature>
<feature type="compositionally biased region" description="Acidic residues" evidence="14">
    <location>
        <begin position="2192"/>
        <end position="2223"/>
    </location>
</feature>
<dbReference type="FunFam" id="3.30.800.10:FF:000005">
    <property type="entry name" value="1-phosphatidylinositol-3-phosphate 5-kinase (Fab1)"/>
    <property type="match status" value="1"/>
</dbReference>
<dbReference type="InterPro" id="IPR011011">
    <property type="entry name" value="Znf_FYVE_PHD"/>
</dbReference>
<feature type="compositionally biased region" description="Low complexity" evidence="14">
    <location>
        <begin position="595"/>
        <end position="610"/>
    </location>
</feature>
<dbReference type="InterPro" id="IPR002498">
    <property type="entry name" value="PInositol-4-P-4/5-kinase_core"/>
</dbReference>
<reference evidence="17" key="1">
    <citation type="journal article" date="2020" name="Stud. Mycol.">
        <title>101 Dothideomycetes genomes: a test case for predicting lifestyles and emergence of pathogens.</title>
        <authorList>
            <person name="Haridas S."/>
            <person name="Albert R."/>
            <person name="Binder M."/>
            <person name="Bloem J."/>
            <person name="Labutti K."/>
            <person name="Salamov A."/>
            <person name="Andreopoulos B."/>
            <person name="Baker S."/>
            <person name="Barry K."/>
            <person name="Bills G."/>
            <person name="Bluhm B."/>
            <person name="Cannon C."/>
            <person name="Castanera R."/>
            <person name="Culley D."/>
            <person name="Daum C."/>
            <person name="Ezra D."/>
            <person name="Gonzalez J."/>
            <person name="Henrissat B."/>
            <person name="Kuo A."/>
            <person name="Liang C."/>
            <person name="Lipzen A."/>
            <person name="Lutzoni F."/>
            <person name="Magnuson J."/>
            <person name="Mondo S."/>
            <person name="Nolan M."/>
            <person name="Ohm R."/>
            <person name="Pangilinan J."/>
            <person name="Park H.-J."/>
            <person name="Ramirez L."/>
            <person name="Alfaro M."/>
            <person name="Sun H."/>
            <person name="Tritt A."/>
            <person name="Yoshinaga Y."/>
            <person name="Zwiers L.-H."/>
            <person name="Turgeon B."/>
            <person name="Goodwin S."/>
            <person name="Spatafora J."/>
            <person name="Crous P."/>
            <person name="Grigoriev I."/>
        </authorList>
    </citation>
    <scope>NUCLEOTIDE SEQUENCE</scope>
    <source>
        <strain evidence="17">Tuck. ex Michener</strain>
    </source>
</reference>
<dbReference type="GO" id="GO:0046854">
    <property type="term" value="P:phosphatidylinositol phosphate biosynthetic process"/>
    <property type="evidence" value="ECO:0007669"/>
    <property type="project" value="TreeGrafter"/>
</dbReference>
<dbReference type="SMART" id="SM00330">
    <property type="entry name" value="PIPKc"/>
    <property type="match status" value="1"/>
</dbReference>
<dbReference type="SUPFAM" id="SSF56104">
    <property type="entry name" value="SAICAR synthase-like"/>
    <property type="match status" value="1"/>
</dbReference>
<sequence length="2556" mass="284466">MATKFPPDAPSPSSSSIRLPFGRPSRRSSLNSLYSPAPVDKDKLAQALDHIHTTASQSETLTTFHDLASPPSSSSLSDGKTFADDIQGGISGLYTKFRASVIAARGAVVPTSPSRPSSNGNSAPKSPQLSRTLTAPKRLNPDVSSPVVLSTSNSRIQSPVDSSLGEIKVPSPDPSDVLHRALLNDAATIDSVSSLSSHGNETMSVNLGGTRFASAREGKEQPRDLGGRSERASAQASASGRSGRPTSAEHGGSVDSSSTSVISLKEQAAASALPTDTAQYAKTAEGKPRRRGPKVSVTSVDGEDTVAVTGLERLSPEERAVHPSQRIVGSSQVEGNPHSSRAALPPKEANNASLPSSFPPLENSLDPNQNRDRPPMIQISQSHLPGFQPSTASSVDGTDLGSVSTSSRRVAPQTPSLEEHVRHSYGHQQPTSPARRKLLDKRFWMKDENAKDCFDCGDTFSTFRRKHHCRMCGQIFDAKCTHLLPGRIFGQSSTVRICRSCETIISGNDDDSSNITESDNEPNFTAEYKQLPYPRDREYSYETETGPREVGQWQVQHDHQNMTTPMMGIPVSRRTGDSKRTSAVLEFERQPVLARPSSSRSLRSISGRPRSSSHRRHYSRHQHMKSLKPHDEKAPFQRNPGEEPNKRAGLPAFHNDSIIDPDLAPFMSDDDSSGDEQTSIFTSMEKGSPSLPNGENDRNAISGLLAGLRKGRSRAGERNILMSNAASRDADAISLSGRPVPRHQRRRNLSAGSFSHTNRPSPKRSKSNSLLRSFGLGAGDIPGGSPLTLQNLAASGPGTSKLKRSSSMRGSRAPALELNAASMQHVKRLLKQMLRDAEIPRVHSWENALIPILLQSTDDVDPNVQGGDDIDIRHYVKLKKVPGGRPDDTSYVSGVVFTKNVALKSMPRSILSPRIMIVSFPIEYARHQQHFMSLEPVIAQEREYLKNLVTRIKALQPSVLLVQRGVAGLALQYLNEANIAVAYNIKASVLNAVSRCTRTRILTSLDRLTTESTHLGKCDSFDVKTYVHNGLKKSYIYISGCEPRLGCTIVLRGAKQEHLRRLKSITEFMCYVVYNLKLETSLMRDEFISIPSIVASETLSPTASSERKCYPKILTELSPEESGTRKNDDLLVERASQDERHKPSRLIDGEAGNSHTAIAALPTENERFHGAEEEPIPDDVPPPSYYSDMVEKHKTRVLSSSPFVQFMLPYLLMRSREQERRLAYLKRRRDEYDSNKNDSEDHPSAQKFELIKPEMMHGPLQRTSKPVREFLFAVYDAEFEKAMHFYITQKRQWESYIAGNVNLFEPLAHQNIAVLYSLVSTVTSVPCTGPGIIALGFYGDHEYDAEEMFDADCTLGQYVEDLCYGAGDICKANGCEKRMFDHHRQYVHGDGQLSVFVEKYPSKFKGLEQTILMWSVCRICGQETQVIPMSENTWRYSFGKYLELSFWSSPLHARAGVCPHDIHRNHVRYFGLQNVAIRLQYDTVVLYEVVVPRPTITWKVDNDLRVKNDQFIKFQERLNRFMTSVKARLEGINVDSVAIEKADACAAELDRLLKRANEDHDWLTRKLQDKYMNAKFYEVIPMNRAVRAMWEKALEWDDAFVEFEHNFFPSEKDIRRLAALQLKRLFIERSSSTSSLTSLEDTDTETDTLNEKGLHSDEKGIPAGHMSVEKARDMMTSVVEEDSAAAKSIQEKDGDPTEKPASSDNKSPILPDITEEPPSATPQTQAVEQDGVRHLDLAVASGMSGNGLNSAPIHGIASPPRSTSPQAMRDTRDSLETPVMQPVPLDKAVAERLERLDNENDSNRLEVLPESKIPRPTEHAHRRSGGAPAPPLLRAQSQPVKSLQRANSSSSGNGIAVSPGPVTAALSNLQVESPSSTHTSTKSPEHTFTDRIGTSTLKAGKMLTHSLIPRSIHGKRLDSKVSALAKHFEQLSREFEKERLKERKQRTARNRQSRLYPIASSKPVVEVYKDAKEALQDKDPTDDDPGIGTATRQSTDTFPTDDSKSLSDSTPTARTVSPETGIMLQRDDSKLEPTDAEDHELPSKAHHLHPDADAETSDTEPLTLLDDLESTSHPHPILSGAVDDDAAARSLDLDLSLHLPKHEKMSIMRMLTSFWSERSASGWMPLEYPLKAEEHVWTDSDIVVREDEPSCIIALALSSPDYRAKLCRFRAAHRDVVVRGERGERRGSGGVQDEEGGDAEDDGDEDEGEGDGNDDGNGDGDGEEQSRDDGCEDAVLERSLLGDTGTNMKYSFQHGSVKAQCKIFYAESFDALRRKCGVADRFIESMSRCLKWDSKGGKTKSLFLKTLDDRFVLKSLSKVEIDHFTKFAPDYFSFMAETMFHGMPSVIAKMFGLFHVVIKNPATGVEFNWFLLVMENLFYDRQLTRRFDLKGSMRNRKIESTGEKDEVLLDENLVETIFESPLFVREHSKKLLKASVYNDTLFLSKQNVMDYSLMAGIDDQRREMVVGIIDCIRTYTWDKKLESWIKDRGKNKPTITSPKDYRNRFRVSISNYFLQAPNCWHQFQAQQVQQKQPVRLQTKAETNEEMEVEAEPVANV</sequence>
<dbReference type="Gene3D" id="3.30.40.10">
    <property type="entry name" value="Zinc/RING finger domain, C3HC4 (zinc finger)"/>
    <property type="match status" value="1"/>
</dbReference>
<evidence type="ECO:0000256" key="1">
    <source>
        <dbReference type="ARBA" id="ARBA00000768"/>
    </source>
</evidence>
<keyword evidence="6 11" id="KW-0863">Zinc-finger</keyword>
<feature type="region of interest" description="Disordered" evidence="14">
    <location>
        <begin position="2181"/>
        <end position="2229"/>
    </location>
</feature>
<feature type="compositionally biased region" description="Basic and acidic residues" evidence="14">
    <location>
        <begin position="2039"/>
        <end position="2052"/>
    </location>
</feature>
<dbReference type="EC" id="2.7.1.150" evidence="2"/>
<feature type="compositionally biased region" description="Polar residues" evidence="14">
    <location>
        <begin position="147"/>
        <end position="161"/>
    </location>
</feature>
<evidence type="ECO:0000259" key="16">
    <source>
        <dbReference type="PROSITE" id="PS51455"/>
    </source>
</evidence>
<dbReference type="PROSITE" id="PS50178">
    <property type="entry name" value="ZF_FYVE"/>
    <property type="match status" value="1"/>
</dbReference>
<dbReference type="InterPro" id="IPR027409">
    <property type="entry name" value="GroEL-like_apical_dom_sf"/>
</dbReference>
<dbReference type="InterPro" id="IPR013083">
    <property type="entry name" value="Znf_RING/FYVE/PHD"/>
</dbReference>
<evidence type="ECO:0000256" key="9">
    <source>
        <dbReference type="ARBA" id="ARBA00022840"/>
    </source>
</evidence>
<feature type="region of interest" description="Disordered" evidence="14">
    <location>
        <begin position="194"/>
        <end position="433"/>
    </location>
</feature>
<feature type="compositionally biased region" description="Polar residues" evidence="14">
    <location>
        <begin position="111"/>
        <end position="133"/>
    </location>
</feature>
<dbReference type="EMBL" id="ML991792">
    <property type="protein sequence ID" value="KAF2235266.1"/>
    <property type="molecule type" value="Genomic_DNA"/>
</dbReference>
<feature type="compositionally biased region" description="Basic and acidic residues" evidence="14">
    <location>
        <begin position="214"/>
        <end position="231"/>
    </location>
</feature>
<dbReference type="Pfam" id="PF00118">
    <property type="entry name" value="Cpn60_TCP1"/>
    <property type="match status" value="1"/>
</dbReference>
<feature type="compositionally biased region" description="Basic residues" evidence="14">
    <location>
        <begin position="611"/>
        <end position="627"/>
    </location>
</feature>
<protein>
    <recommendedName>
        <fullName evidence="2">1-phosphatidylinositol-3-phosphate 5-kinase</fullName>
        <ecNumber evidence="2">2.7.1.150</ecNumber>
    </recommendedName>
    <alternativeName>
        <fullName evidence="10">Type III PIP kinase</fullName>
    </alternativeName>
</protein>
<feature type="compositionally biased region" description="Polar residues" evidence="14">
    <location>
        <begin position="327"/>
        <end position="339"/>
    </location>
</feature>
<keyword evidence="18" id="KW-1185">Reference proteome</keyword>
<feature type="region of interest" description="Disordered" evidence="14">
    <location>
        <begin position="1634"/>
        <end position="1663"/>
    </location>
</feature>
<dbReference type="InterPro" id="IPR027484">
    <property type="entry name" value="PInositol-4-P-5-kinase_N"/>
</dbReference>
<comment type="catalytic activity">
    <reaction evidence="1">
        <text>a 1,2-diacyl-sn-glycero-3-phospho-(1D-myo-inositol-3-phosphate) + ATP = a 1,2-diacyl-sn-glycero-3-phospho-(1D-myo-inositol-3,5-bisphosphate) + ADP + H(+)</text>
        <dbReference type="Rhea" id="RHEA:13609"/>
        <dbReference type="ChEBI" id="CHEBI:15378"/>
        <dbReference type="ChEBI" id="CHEBI:30616"/>
        <dbReference type="ChEBI" id="CHEBI:57923"/>
        <dbReference type="ChEBI" id="CHEBI:58088"/>
        <dbReference type="ChEBI" id="CHEBI:456216"/>
        <dbReference type="EC" id="2.7.1.150"/>
    </reaction>
</comment>
<evidence type="ECO:0000256" key="14">
    <source>
        <dbReference type="SAM" id="MobiDB-lite"/>
    </source>
</evidence>
<evidence type="ECO:0000256" key="12">
    <source>
        <dbReference type="PROSITE-ProRule" id="PRU00781"/>
    </source>
</evidence>
<proteinExistence type="predicted"/>
<feature type="region of interest" description="Disordered" evidence="14">
    <location>
        <begin position="1938"/>
        <end position="1957"/>
    </location>
</feature>
<dbReference type="PANTHER" id="PTHR45748:SF7">
    <property type="entry name" value="1-PHOSPHATIDYLINOSITOL 3-PHOSPHATE 5-KINASE-RELATED"/>
    <property type="match status" value="1"/>
</dbReference>
<evidence type="ECO:0000259" key="15">
    <source>
        <dbReference type="PROSITE" id="PS50178"/>
    </source>
</evidence>
<feature type="compositionally biased region" description="Polar residues" evidence="14">
    <location>
        <begin position="1990"/>
        <end position="2018"/>
    </location>
</feature>
<keyword evidence="13" id="KW-0175">Coiled coil</keyword>
<evidence type="ECO:0000256" key="4">
    <source>
        <dbReference type="ARBA" id="ARBA00022723"/>
    </source>
</evidence>
<keyword evidence="7 12" id="KW-0418">Kinase</keyword>
<feature type="compositionally biased region" description="Polar residues" evidence="14">
    <location>
        <begin position="1835"/>
        <end position="1853"/>
    </location>
</feature>
<dbReference type="GO" id="GO:0000285">
    <property type="term" value="F:1-phosphatidylinositol-3-phosphate 5-kinase activity"/>
    <property type="evidence" value="ECO:0007669"/>
    <property type="project" value="UniProtKB-EC"/>
</dbReference>
<evidence type="ECO:0000313" key="17">
    <source>
        <dbReference type="EMBL" id="KAF2235266.1"/>
    </source>
</evidence>
<evidence type="ECO:0000256" key="13">
    <source>
        <dbReference type="SAM" id="Coils"/>
    </source>
</evidence>
<dbReference type="OrthoDB" id="158357at2759"/>
<dbReference type="InterPro" id="IPR002423">
    <property type="entry name" value="Cpn60/GroEL/TCP-1"/>
</dbReference>
<feature type="compositionally biased region" description="Basic and acidic residues" evidence="14">
    <location>
        <begin position="1788"/>
        <end position="1819"/>
    </location>
</feature>
<feature type="region of interest" description="Disordered" evidence="14">
    <location>
        <begin position="589"/>
        <end position="648"/>
    </location>
</feature>
<dbReference type="FunFam" id="3.50.7.10:FF:000007">
    <property type="entry name" value="1-phosphatidylinositol 3-phosphate 5-kinase isoform X1"/>
    <property type="match status" value="1"/>
</dbReference>
<dbReference type="Pfam" id="PF01504">
    <property type="entry name" value="PIP5K"/>
    <property type="match status" value="1"/>
</dbReference>
<evidence type="ECO:0000256" key="6">
    <source>
        <dbReference type="ARBA" id="ARBA00022771"/>
    </source>
</evidence>
<dbReference type="SUPFAM" id="SSF57903">
    <property type="entry name" value="FYVE/PHD zinc finger"/>
    <property type="match status" value="1"/>
</dbReference>
<keyword evidence="5 12" id="KW-0547">Nucleotide-binding</keyword>
<dbReference type="GO" id="GO:0005524">
    <property type="term" value="F:ATP binding"/>
    <property type="evidence" value="ECO:0007669"/>
    <property type="project" value="UniProtKB-UniRule"/>
</dbReference>
<feature type="compositionally biased region" description="Basic and acidic residues" evidence="14">
    <location>
        <begin position="1689"/>
        <end position="1698"/>
    </location>
</feature>
<dbReference type="FunFam" id="3.30.810.10:FF:000001">
    <property type="entry name" value="1-phosphatidylinositol 3-phosphate 5-kinase FAB1"/>
    <property type="match status" value="1"/>
</dbReference>
<accession>A0A6A6HAT9</accession>
<feature type="domain" description="FYVE-type" evidence="15">
    <location>
        <begin position="447"/>
        <end position="506"/>
    </location>
</feature>
<feature type="compositionally biased region" description="Basic and acidic residues" evidence="14">
    <location>
        <begin position="1135"/>
        <end position="1148"/>
    </location>
</feature>
<feature type="region of interest" description="Disordered" evidence="14">
    <location>
        <begin position="62"/>
        <end position="82"/>
    </location>
</feature>
<feature type="region of interest" description="Disordered" evidence="14">
    <location>
        <begin position="1749"/>
        <end position="1893"/>
    </location>
</feature>
<dbReference type="PROSITE" id="PS51455">
    <property type="entry name" value="PIPK"/>
    <property type="match status" value="1"/>
</dbReference>
<dbReference type="InterPro" id="IPR027483">
    <property type="entry name" value="PInositol-4-P-4/5-kinase_C_sf"/>
</dbReference>
<dbReference type="Pfam" id="PF01363">
    <property type="entry name" value="FYVE"/>
    <property type="match status" value="1"/>
</dbReference>
<evidence type="ECO:0000256" key="5">
    <source>
        <dbReference type="ARBA" id="ARBA00022741"/>
    </source>
</evidence>
<feature type="compositionally biased region" description="Polar residues" evidence="14">
    <location>
        <begin position="378"/>
        <end position="416"/>
    </location>
</feature>
<dbReference type="SMART" id="SM00064">
    <property type="entry name" value="FYVE"/>
    <property type="match status" value="1"/>
</dbReference>
<keyword evidence="9 12" id="KW-0067">ATP-binding</keyword>
<evidence type="ECO:0000256" key="3">
    <source>
        <dbReference type="ARBA" id="ARBA00022679"/>
    </source>
</evidence>
<dbReference type="InterPro" id="IPR044769">
    <property type="entry name" value="PIKfyve_PIPKc"/>
</dbReference>
<dbReference type="GO" id="GO:0000329">
    <property type="term" value="C:fungal-type vacuole membrane"/>
    <property type="evidence" value="ECO:0007669"/>
    <property type="project" value="TreeGrafter"/>
</dbReference>
<feature type="region of interest" description="Disordered" evidence="14">
    <location>
        <begin position="1135"/>
        <end position="1154"/>
    </location>
</feature>
<evidence type="ECO:0000256" key="8">
    <source>
        <dbReference type="ARBA" id="ARBA00022833"/>
    </source>
</evidence>
<feature type="compositionally biased region" description="Low complexity" evidence="14">
    <location>
        <begin position="232"/>
        <end position="244"/>
    </location>
</feature>
<dbReference type="GO" id="GO:0008270">
    <property type="term" value="F:zinc ion binding"/>
    <property type="evidence" value="ECO:0007669"/>
    <property type="project" value="UniProtKB-KW"/>
</dbReference>
<keyword evidence="3 12" id="KW-0808">Transferase</keyword>
<name>A0A6A6HAT9_VIRVR</name>
<evidence type="ECO:0000256" key="11">
    <source>
        <dbReference type="PROSITE-ProRule" id="PRU00091"/>
    </source>
</evidence>
<organism evidence="17 18">
    <name type="scientific">Viridothelium virens</name>
    <name type="common">Speckled blister lichen</name>
    <name type="synonym">Trypethelium virens</name>
    <dbReference type="NCBI Taxonomy" id="1048519"/>
    <lineage>
        <taxon>Eukaryota</taxon>
        <taxon>Fungi</taxon>
        <taxon>Dikarya</taxon>
        <taxon>Ascomycota</taxon>
        <taxon>Pezizomycotina</taxon>
        <taxon>Dothideomycetes</taxon>
        <taxon>Dothideomycetes incertae sedis</taxon>
        <taxon>Trypetheliales</taxon>
        <taxon>Trypetheliaceae</taxon>
        <taxon>Viridothelium</taxon>
    </lineage>
</organism>
<dbReference type="CDD" id="cd17300">
    <property type="entry name" value="PIPKc_PIKfyve"/>
    <property type="match status" value="1"/>
</dbReference>
<evidence type="ECO:0000256" key="7">
    <source>
        <dbReference type="ARBA" id="ARBA00022777"/>
    </source>
</evidence>
<feature type="compositionally biased region" description="Polar residues" evidence="14">
    <location>
        <begin position="194"/>
        <end position="207"/>
    </location>
</feature>
<feature type="compositionally biased region" description="Polar residues" evidence="14">
    <location>
        <begin position="750"/>
        <end position="760"/>
    </location>
</feature>
<dbReference type="GO" id="GO:0010008">
    <property type="term" value="C:endosome membrane"/>
    <property type="evidence" value="ECO:0007669"/>
    <property type="project" value="TreeGrafter"/>
</dbReference>
<dbReference type="SUPFAM" id="SSF52029">
    <property type="entry name" value="GroEL apical domain-like"/>
    <property type="match status" value="1"/>
</dbReference>
<dbReference type="FunFam" id="3.30.40.10:FF:000283">
    <property type="entry name" value="1-phosphatidylinositol-3-phosphate 5-kinase (Fab1)"/>
    <property type="match status" value="1"/>
</dbReference>
<dbReference type="Gene3D" id="3.30.800.10">
    <property type="entry name" value="Phosphatidylinositol Phosphate Kinase II Beta"/>
    <property type="match status" value="1"/>
</dbReference>
<dbReference type="InterPro" id="IPR017455">
    <property type="entry name" value="Znf_FYVE-rel"/>
</dbReference>
<feature type="region of interest" description="Disordered" evidence="14">
    <location>
        <begin position="1"/>
        <end position="37"/>
    </location>
</feature>